<accession>A0AAJ6VYG4</accession>
<dbReference type="Proteomes" id="UP000694867">
    <property type="component" value="Unplaced"/>
</dbReference>
<keyword evidence="1" id="KW-0175">Coiled coil</keyword>
<feature type="compositionally biased region" description="Basic and acidic residues" evidence="2">
    <location>
        <begin position="82"/>
        <end position="102"/>
    </location>
</feature>
<dbReference type="GeneID" id="100897306"/>
<feature type="compositionally biased region" description="Pro residues" evidence="2">
    <location>
        <begin position="122"/>
        <end position="132"/>
    </location>
</feature>
<feature type="compositionally biased region" description="Low complexity" evidence="2">
    <location>
        <begin position="42"/>
        <end position="60"/>
    </location>
</feature>
<dbReference type="AlphaFoldDB" id="A0AAJ6VYG4"/>
<evidence type="ECO:0000313" key="3">
    <source>
        <dbReference type="Proteomes" id="UP000694867"/>
    </source>
</evidence>
<evidence type="ECO:0000256" key="1">
    <source>
        <dbReference type="SAM" id="Coils"/>
    </source>
</evidence>
<proteinExistence type="predicted"/>
<dbReference type="KEGG" id="goe:100897306"/>
<name>A0AAJ6VYG4_9ACAR</name>
<feature type="compositionally biased region" description="Low complexity" evidence="2">
    <location>
        <begin position="282"/>
        <end position="293"/>
    </location>
</feature>
<gene>
    <name evidence="4" type="primary">LOC100897306</name>
</gene>
<reference evidence="4" key="1">
    <citation type="submission" date="2025-08" db="UniProtKB">
        <authorList>
            <consortium name="RefSeq"/>
        </authorList>
    </citation>
    <scope>IDENTIFICATION</scope>
</reference>
<sequence length="599" mass="66516">MLPMTAVALYEGLHGLNRTPLVMFSDERGHPEPTRSPAPDETSQASDASSAASQTNASTDGNCSDEELLLTLDSDSSDIEDTTEKEAETKERDIGGRESREQEETDPFSSLEVRLSDQSLTPTPPSESPSPGPHALTQTISSEEAVEWQSQPVRESQPCEGDSDDRLHETGASKGNAERRAESDRVDDRVDIVSIPESTFDFWDIVKDEPPKKYPQKIHFCETFSEVTFFKGEPASKGLCGIRRKKESEREIMREESVAAEWFLEDFPFEDILSNEPDEVESSASKAHGSGASNTPARMEVPSRKRPWTEIPPGVLIALERKEKVDQFCQGIGEELTTMLVSVESRMRARIERIRAKCARLAELEEKILPTASMESSVEKLRAAADTTRSAIESLRSEKEHSTFEAALLETHLRLFNRVSEETEAQLERNDAELAEVEKSCEDFEKNIARSKRVLEGNSESSELMGDLGAALRTRDSLQAELESVRRRIKELRDIIDSPDSLKVKRIMVALRQATDNLVAIRGQISDIEAEPSDGGNPEVEPNVRVSICRLEDLLKSISRRTLSTQTELAMSLVKSLAINIPPEVGDPTPPLSNGSHRS</sequence>
<feature type="compositionally biased region" description="Basic and acidic residues" evidence="2">
    <location>
        <begin position="164"/>
        <end position="187"/>
    </location>
</feature>
<feature type="region of interest" description="Disordered" evidence="2">
    <location>
        <begin position="278"/>
        <end position="305"/>
    </location>
</feature>
<evidence type="ECO:0000313" key="4">
    <source>
        <dbReference type="RefSeq" id="XP_003743610.1"/>
    </source>
</evidence>
<feature type="coiled-coil region" evidence="1">
    <location>
        <begin position="378"/>
        <end position="531"/>
    </location>
</feature>
<evidence type="ECO:0000256" key="2">
    <source>
        <dbReference type="SAM" id="MobiDB-lite"/>
    </source>
</evidence>
<keyword evidence="3" id="KW-1185">Reference proteome</keyword>
<organism evidence="3 4">
    <name type="scientific">Galendromus occidentalis</name>
    <name type="common">western predatory mite</name>
    <dbReference type="NCBI Taxonomy" id="34638"/>
    <lineage>
        <taxon>Eukaryota</taxon>
        <taxon>Metazoa</taxon>
        <taxon>Ecdysozoa</taxon>
        <taxon>Arthropoda</taxon>
        <taxon>Chelicerata</taxon>
        <taxon>Arachnida</taxon>
        <taxon>Acari</taxon>
        <taxon>Parasitiformes</taxon>
        <taxon>Mesostigmata</taxon>
        <taxon>Gamasina</taxon>
        <taxon>Phytoseioidea</taxon>
        <taxon>Phytoseiidae</taxon>
        <taxon>Typhlodrominae</taxon>
        <taxon>Galendromus</taxon>
    </lineage>
</organism>
<dbReference type="RefSeq" id="XP_003743610.1">
    <property type="nucleotide sequence ID" value="XM_003743562.1"/>
</dbReference>
<protein>
    <submittedName>
        <fullName evidence="4">Uncharacterized protein LOC100897306</fullName>
    </submittedName>
</protein>
<feature type="compositionally biased region" description="Polar residues" evidence="2">
    <location>
        <begin position="136"/>
        <end position="154"/>
    </location>
</feature>
<feature type="region of interest" description="Disordered" evidence="2">
    <location>
        <begin position="24"/>
        <end position="187"/>
    </location>
</feature>